<feature type="transmembrane region" description="Helical" evidence="8">
    <location>
        <begin position="34"/>
        <end position="53"/>
    </location>
</feature>
<sequence>MLDALTGFVVVGFAIFIGWVLGKTGVLDVASRAVLAKLVYWVLSPALLFVVLSKADVDALFSSLLPVSAIAAVAVILIYAVAARLVWRRPASEALIGALSAGQVNANNIGIPLSLYILGSAAYPAPVVLFQLLVLTPVSLSILEASAGGRFRLGAVARALVSPIIVGSALGVLVSVLGVDLPEVVFAPIELIANACVPVLLISYGVSLHGQRVLGAGGQRGEVILASALKLLVMPALAWFVAAIVFGLGSQETLVVVVLAALPTAQNVFNYAQRFGVGENVARDTVFITTLGCIPILVLATVLLG</sequence>
<evidence type="ECO:0000256" key="6">
    <source>
        <dbReference type="ARBA" id="ARBA00022989"/>
    </source>
</evidence>
<evidence type="ECO:0000256" key="3">
    <source>
        <dbReference type="ARBA" id="ARBA00022448"/>
    </source>
</evidence>
<dbReference type="InterPro" id="IPR004776">
    <property type="entry name" value="Mem_transp_PIN-like"/>
</dbReference>
<gene>
    <name evidence="9" type="ORF">BJ960_003244</name>
</gene>
<dbReference type="GO" id="GO:0005886">
    <property type="term" value="C:plasma membrane"/>
    <property type="evidence" value="ECO:0007669"/>
    <property type="project" value="UniProtKB-SubCell"/>
</dbReference>
<dbReference type="Proteomes" id="UP000586095">
    <property type="component" value="Unassembled WGS sequence"/>
</dbReference>
<comment type="caution">
    <text evidence="9">The sequence shown here is derived from an EMBL/GenBank/DDBJ whole genome shotgun (WGS) entry which is preliminary data.</text>
</comment>
<evidence type="ECO:0000313" key="9">
    <source>
        <dbReference type="EMBL" id="NYD28441.1"/>
    </source>
</evidence>
<feature type="transmembrane region" description="Helical" evidence="8">
    <location>
        <begin position="228"/>
        <end position="248"/>
    </location>
</feature>
<keyword evidence="7 8" id="KW-0472">Membrane</keyword>
<evidence type="ECO:0000256" key="1">
    <source>
        <dbReference type="ARBA" id="ARBA00004651"/>
    </source>
</evidence>
<dbReference type="InterPro" id="IPR038770">
    <property type="entry name" value="Na+/solute_symporter_sf"/>
</dbReference>
<keyword evidence="5 8" id="KW-0812">Transmembrane</keyword>
<dbReference type="PANTHER" id="PTHR36838">
    <property type="entry name" value="AUXIN EFFLUX CARRIER FAMILY PROTEIN"/>
    <property type="match status" value="1"/>
</dbReference>
<feature type="transmembrane region" description="Helical" evidence="8">
    <location>
        <begin position="123"/>
        <end position="143"/>
    </location>
</feature>
<evidence type="ECO:0000256" key="7">
    <source>
        <dbReference type="ARBA" id="ARBA00023136"/>
    </source>
</evidence>
<dbReference type="GO" id="GO:0055085">
    <property type="term" value="P:transmembrane transport"/>
    <property type="evidence" value="ECO:0007669"/>
    <property type="project" value="InterPro"/>
</dbReference>
<accession>A0A852R4C5</accession>
<dbReference type="Gene3D" id="1.20.1530.20">
    <property type="match status" value="1"/>
</dbReference>
<dbReference type="RefSeq" id="WP_185988055.1">
    <property type="nucleotide sequence ID" value="NZ_BAAALZ010000004.1"/>
</dbReference>
<keyword evidence="6 8" id="KW-1133">Transmembrane helix</keyword>
<evidence type="ECO:0000256" key="5">
    <source>
        <dbReference type="ARBA" id="ARBA00022692"/>
    </source>
</evidence>
<dbReference type="Pfam" id="PF03547">
    <property type="entry name" value="Mem_trans"/>
    <property type="match status" value="2"/>
</dbReference>
<keyword evidence="4" id="KW-1003">Cell membrane</keyword>
<evidence type="ECO:0000256" key="4">
    <source>
        <dbReference type="ARBA" id="ARBA00022475"/>
    </source>
</evidence>
<feature type="transmembrane region" description="Helical" evidence="8">
    <location>
        <begin position="254"/>
        <end position="272"/>
    </location>
</feature>
<reference evidence="9 10" key="1">
    <citation type="submission" date="2020-07" db="EMBL/GenBank/DDBJ databases">
        <title>Sequencing the genomes of 1000 actinobacteria strains.</title>
        <authorList>
            <person name="Klenk H.-P."/>
        </authorList>
    </citation>
    <scope>NUCLEOTIDE SEQUENCE [LARGE SCALE GENOMIC DNA]</scope>
    <source>
        <strain evidence="9 10">DSM 17380</strain>
    </source>
</reference>
<feature type="transmembrane region" description="Helical" evidence="8">
    <location>
        <begin position="284"/>
        <end position="304"/>
    </location>
</feature>
<feature type="transmembrane region" description="Helical" evidence="8">
    <location>
        <begin position="6"/>
        <end position="22"/>
    </location>
</feature>
<protein>
    <recommendedName>
        <fullName evidence="11">AEC family transporter</fullName>
    </recommendedName>
</protein>
<comment type="subcellular location">
    <subcellularLocation>
        <location evidence="1">Cell membrane</location>
        <topology evidence="1">Multi-pass membrane protein</topology>
    </subcellularLocation>
</comment>
<feature type="transmembrane region" description="Helical" evidence="8">
    <location>
        <begin position="59"/>
        <end position="82"/>
    </location>
</feature>
<evidence type="ECO:0000256" key="8">
    <source>
        <dbReference type="SAM" id="Phobius"/>
    </source>
</evidence>
<keyword evidence="3" id="KW-0813">Transport</keyword>
<evidence type="ECO:0000256" key="2">
    <source>
        <dbReference type="ARBA" id="ARBA00010145"/>
    </source>
</evidence>
<keyword evidence="10" id="KW-1185">Reference proteome</keyword>
<dbReference type="PANTHER" id="PTHR36838:SF1">
    <property type="entry name" value="SLR1864 PROTEIN"/>
    <property type="match status" value="1"/>
</dbReference>
<dbReference type="AlphaFoldDB" id="A0A852R4C5"/>
<feature type="transmembrane region" description="Helical" evidence="8">
    <location>
        <begin position="155"/>
        <end position="179"/>
    </location>
</feature>
<evidence type="ECO:0008006" key="11">
    <source>
        <dbReference type="Google" id="ProtNLM"/>
    </source>
</evidence>
<comment type="similarity">
    <text evidence="2">Belongs to the auxin efflux carrier (TC 2.A.69) family.</text>
</comment>
<name>A0A852R4C5_9MICO</name>
<feature type="transmembrane region" description="Helical" evidence="8">
    <location>
        <begin position="94"/>
        <end position="117"/>
    </location>
</feature>
<dbReference type="EMBL" id="JACCBD010000001">
    <property type="protein sequence ID" value="NYD28441.1"/>
    <property type="molecule type" value="Genomic_DNA"/>
</dbReference>
<proteinExistence type="inferred from homology"/>
<organism evidence="9 10">
    <name type="scientific">Leucobacter aridicollis</name>
    <dbReference type="NCBI Taxonomy" id="283878"/>
    <lineage>
        <taxon>Bacteria</taxon>
        <taxon>Bacillati</taxon>
        <taxon>Actinomycetota</taxon>
        <taxon>Actinomycetes</taxon>
        <taxon>Micrococcales</taxon>
        <taxon>Microbacteriaceae</taxon>
        <taxon>Leucobacter</taxon>
    </lineage>
</organism>
<evidence type="ECO:0000313" key="10">
    <source>
        <dbReference type="Proteomes" id="UP000586095"/>
    </source>
</evidence>
<feature type="transmembrane region" description="Helical" evidence="8">
    <location>
        <begin position="185"/>
        <end position="207"/>
    </location>
</feature>